<gene>
    <name evidence="9" type="ORF">GCM10010910_29100</name>
</gene>
<evidence type="ECO:0000256" key="3">
    <source>
        <dbReference type="ARBA" id="ARBA00022475"/>
    </source>
</evidence>
<protein>
    <submittedName>
        <fullName evidence="9">MFS transporter</fullName>
    </submittedName>
</protein>
<evidence type="ECO:0000313" key="10">
    <source>
        <dbReference type="Proteomes" id="UP000638043"/>
    </source>
</evidence>
<evidence type="ECO:0000256" key="1">
    <source>
        <dbReference type="ARBA" id="ARBA00004651"/>
    </source>
</evidence>
<dbReference type="PANTHER" id="PTHR43414:SF6">
    <property type="entry name" value="MULTIDRUG RESISTANCE PROTEIN MDTG"/>
    <property type="match status" value="1"/>
</dbReference>
<keyword evidence="10" id="KW-1185">Reference proteome</keyword>
<evidence type="ECO:0000256" key="4">
    <source>
        <dbReference type="ARBA" id="ARBA00022692"/>
    </source>
</evidence>
<dbReference type="PANTHER" id="PTHR43414">
    <property type="entry name" value="MULTIDRUG RESISTANCE PROTEIN MDTG"/>
    <property type="match status" value="1"/>
</dbReference>
<dbReference type="Proteomes" id="UP000638043">
    <property type="component" value="Unassembled WGS sequence"/>
</dbReference>
<dbReference type="SUPFAM" id="SSF103473">
    <property type="entry name" value="MFS general substrate transporter"/>
    <property type="match status" value="1"/>
</dbReference>
<dbReference type="EMBL" id="BMMQ01000013">
    <property type="protein sequence ID" value="GGO67405.1"/>
    <property type="molecule type" value="Genomic_DNA"/>
</dbReference>
<dbReference type="RefSeq" id="WP_229661361.1">
    <property type="nucleotide sequence ID" value="NZ_BMMQ01000013.1"/>
</dbReference>
<evidence type="ECO:0000259" key="8">
    <source>
        <dbReference type="PROSITE" id="PS50850"/>
    </source>
</evidence>
<feature type="transmembrane region" description="Helical" evidence="7">
    <location>
        <begin position="109"/>
        <end position="131"/>
    </location>
</feature>
<dbReference type="PRINTS" id="PR01035">
    <property type="entry name" value="TCRTETA"/>
</dbReference>
<feature type="domain" description="Major facilitator superfamily (MFS) profile" evidence="8">
    <location>
        <begin position="13"/>
        <end position="399"/>
    </location>
</feature>
<keyword evidence="5 7" id="KW-1133">Transmembrane helix</keyword>
<feature type="transmembrane region" description="Helical" evidence="7">
    <location>
        <begin position="138"/>
        <end position="159"/>
    </location>
</feature>
<dbReference type="InterPro" id="IPR011701">
    <property type="entry name" value="MFS"/>
</dbReference>
<keyword evidence="4 7" id="KW-0812">Transmembrane</keyword>
<evidence type="ECO:0000313" key="9">
    <source>
        <dbReference type="EMBL" id="GGO67405.1"/>
    </source>
</evidence>
<accession>A0ABQ2N6K6</accession>
<proteinExistence type="predicted"/>
<feature type="transmembrane region" description="Helical" evidence="7">
    <location>
        <begin position="212"/>
        <end position="233"/>
    </location>
</feature>
<feature type="transmembrane region" description="Helical" evidence="7">
    <location>
        <begin position="253"/>
        <end position="275"/>
    </location>
</feature>
<evidence type="ECO:0000256" key="7">
    <source>
        <dbReference type="SAM" id="Phobius"/>
    </source>
</evidence>
<keyword evidence="2" id="KW-0813">Transport</keyword>
<evidence type="ECO:0000256" key="5">
    <source>
        <dbReference type="ARBA" id="ARBA00022989"/>
    </source>
</evidence>
<dbReference type="Gene3D" id="1.20.1250.20">
    <property type="entry name" value="MFS general substrate transporter like domains"/>
    <property type="match status" value="2"/>
</dbReference>
<dbReference type="PROSITE" id="PS50850">
    <property type="entry name" value="MFS"/>
    <property type="match status" value="1"/>
</dbReference>
<keyword evidence="6 7" id="KW-0472">Membrane</keyword>
<organism evidence="9 10">
    <name type="scientific">Microbacterium nanhaiense</name>
    <dbReference type="NCBI Taxonomy" id="1301026"/>
    <lineage>
        <taxon>Bacteria</taxon>
        <taxon>Bacillati</taxon>
        <taxon>Actinomycetota</taxon>
        <taxon>Actinomycetes</taxon>
        <taxon>Micrococcales</taxon>
        <taxon>Microbacteriaceae</taxon>
        <taxon>Microbacterium</taxon>
    </lineage>
</organism>
<dbReference type="InterPro" id="IPR036259">
    <property type="entry name" value="MFS_trans_sf"/>
</dbReference>
<name>A0ABQ2N6K6_9MICO</name>
<comment type="caution">
    <text evidence="9">The sequence shown here is derived from an EMBL/GenBank/DDBJ whole genome shotgun (WGS) entry which is preliminary data.</text>
</comment>
<feature type="transmembrane region" description="Helical" evidence="7">
    <location>
        <begin position="50"/>
        <end position="72"/>
    </location>
</feature>
<feature type="transmembrane region" description="Helical" evidence="7">
    <location>
        <begin position="12"/>
        <end position="38"/>
    </location>
</feature>
<feature type="transmembrane region" description="Helical" evidence="7">
    <location>
        <begin position="375"/>
        <end position="396"/>
    </location>
</feature>
<feature type="transmembrane region" description="Helical" evidence="7">
    <location>
        <begin position="171"/>
        <end position="191"/>
    </location>
</feature>
<dbReference type="InterPro" id="IPR001958">
    <property type="entry name" value="Tet-R_TetA/multi-R_MdtG-like"/>
</dbReference>
<feature type="transmembrane region" description="Helical" evidence="7">
    <location>
        <begin position="84"/>
        <end position="103"/>
    </location>
</feature>
<evidence type="ECO:0000256" key="6">
    <source>
        <dbReference type="ARBA" id="ARBA00023136"/>
    </source>
</evidence>
<comment type="subcellular location">
    <subcellularLocation>
        <location evidence="1">Cell membrane</location>
        <topology evidence="1">Multi-pass membrane protein</topology>
    </subcellularLocation>
</comment>
<dbReference type="InterPro" id="IPR020846">
    <property type="entry name" value="MFS_dom"/>
</dbReference>
<evidence type="ECO:0000256" key="2">
    <source>
        <dbReference type="ARBA" id="ARBA00022448"/>
    </source>
</evidence>
<feature type="transmembrane region" description="Helical" evidence="7">
    <location>
        <begin position="287"/>
        <end position="305"/>
    </location>
</feature>
<keyword evidence="3" id="KW-1003">Cell membrane</keyword>
<dbReference type="Pfam" id="PF07690">
    <property type="entry name" value="MFS_1"/>
    <property type="match status" value="1"/>
</dbReference>
<reference evidence="10" key="1">
    <citation type="journal article" date="2019" name="Int. J. Syst. Evol. Microbiol.">
        <title>The Global Catalogue of Microorganisms (GCM) 10K type strain sequencing project: providing services to taxonomists for standard genome sequencing and annotation.</title>
        <authorList>
            <consortium name="The Broad Institute Genomics Platform"/>
            <consortium name="The Broad Institute Genome Sequencing Center for Infectious Disease"/>
            <person name="Wu L."/>
            <person name="Ma J."/>
        </authorList>
    </citation>
    <scope>NUCLEOTIDE SEQUENCE [LARGE SCALE GENOMIC DNA]</scope>
    <source>
        <strain evidence="10">CGMCC 4.7181</strain>
    </source>
</reference>
<sequence length="409" mass="42168">MSEAQGSPHWKRNLVVSAVGSFTTVSGITLILPILPLFVEDLGVRDTAAITSWSGIAYSATFLTAALTAPLWGHLGDRYGRKSMLIRASLGMAIAMSLIGLSQNVWQLVALRLLAGLLGGYSSGATILVAAQTPKEKSAWALGVLSSAIMAGNIVGPLLGGGLAEAFDVKTAFFAVGALIFVAFLGTALLLKEVRRPRTETRKATAVRWRDIPGRSTILALLGLSAILMFATISAEPIITVHVERLTGSDSGVAVFAAVVFSLSALGTILSGPWLGQLADRVGHLRVLTVSLAAATVLLALQALAPDLISFSALRFATGLALGGITPTVVATIRRLVPDTSVGLVLGYNVSAQYVGQVSGPIVAGALGGTLGTPVVFAMTAVATLLGVAVTIAIRAHIARTARPRSGHP</sequence>